<evidence type="ECO:0000313" key="1">
    <source>
        <dbReference type="EMBL" id="GAA4668498.1"/>
    </source>
</evidence>
<gene>
    <name evidence="1" type="ORF">GCM10025780_09060</name>
</gene>
<organism evidence="1 2">
    <name type="scientific">Frondihabitans cladoniiphilus</name>
    <dbReference type="NCBI Taxonomy" id="715785"/>
    <lineage>
        <taxon>Bacteria</taxon>
        <taxon>Bacillati</taxon>
        <taxon>Actinomycetota</taxon>
        <taxon>Actinomycetes</taxon>
        <taxon>Micrococcales</taxon>
        <taxon>Microbacteriaceae</taxon>
        <taxon>Frondihabitans</taxon>
    </lineage>
</organism>
<comment type="caution">
    <text evidence="1">The sequence shown here is derived from an EMBL/GenBank/DDBJ whole genome shotgun (WGS) entry which is preliminary data.</text>
</comment>
<sequence length="131" mass="14217">MSPMAMQSSPQARHIIIVASSIDIRAFMPTSVDGMGRIIMFIMAWHMSAQLMHIVLPAMPSMAIVPAHIVHACSAAMQASMHACIIVMSMAAIGPSIFSDIMAIIVVVSFIRSYPTSPRPERRKCLIPSVP</sequence>
<dbReference type="Proteomes" id="UP001501295">
    <property type="component" value="Unassembled WGS sequence"/>
</dbReference>
<dbReference type="EMBL" id="BAABLM010000001">
    <property type="protein sequence ID" value="GAA4668498.1"/>
    <property type="molecule type" value="Genomic_DNA"/>
</dbReference>
<proteinExistence type="predicted"/>
<keyword evidence="2" id="KW-1185">Reference proteome</keyword>
<name>A0ABP8VPF0_9MICO</name>
<accession>A0ABP8VPF0</accession>
<evidence type="ECO:0000313" key="2">
    <source>
        <dbReference type="Proteomes" id="UP001501295"/>
    </source>
</evidence>
<protein>
    <submittedName>
        <fullName evidence="1">Uncharacterized protein</fullName>
    </submittedName>
</protein>
<reference evidence="2" key="1">
    <citation type="journal article" date="2019" name="Int. J. Syst. Evol. Microbiol.">
        <title>The Global Catalogue of Microorganisms (GCM) 10K type strain sequencing project: providing services to taxonomists for standard genome sequencing and annotation.</title>
        <authorList>
            <consortium name="The Broad Institute Genomics Platform"/>
            <consortium name="The Broad Institute Genome Sequencing Center for Infectious Disease"/>
            <person name="Wu L."/>
            <person name="Ma J."/>
        </authorList>
    </citation>
    <scope>NUCLEOTIDE SEQUENCE [LARGE SCALE GENOMIC DNA]</scope>
    <source>
        <strain evidence="2">JCM 18956</strain>
    </source>
</reference>